<gene>
    <name evidence="1" type="ORF">ACFOKJ_12305</name>
</gene>
<dbReference type="InterPro" id="IPR001387">
    <property type="entry name" value="Cro/C1-type_HTH"/>
</dbReference>
<accession>A0ABV7TVY4</accession>
<evidence type="ECO:0008006" key="3">
    <source>
        <dbReference type="Google" id="ProtNLM"/>
    </source>
</evidence>
<keyword evidence="2" id="KW-1185">Reference proteome</keyword>
<sequence length="145" mass="15992">MFWNSAQAIILLFINVKIDSLRMIDVAMKARALHAASLVKLHGLSQTQIAEAVGASQPQVSRVLQGQGLRRSRVYEDVCLYVERFDHGVTEQAVRECGELISALKDTWDGTAGHARALATVIRSLRVLGPERVMGPEVQGVEQDR</sequence>
<dbReference type="SUPFAM" id="SSF47413">
    <property type="entry name" value="lambda repressor-like DNA-binding domains"/>
    <property type="match status" value="1"/>
</dbReference>
<dbReference type="EMBL" id="JBHRYH010000025">
    <property type="protein sequence ID" value="MFC3626902.1"/>
    <property type="molecule type" value="Genomic_DNA"/>
</dbReference>
<protein>
    <recommendedName>
        <fullName evidence="3">HTH cro/C1-type domain-containing protein</fullName>
    </recommendedName>
</protein>
<dbReference type="CDD" id="cd00093">
    <property type="entry name" value="HTH_XRE"/>
    <property type="match status" value="1"/>
</dbReference>
<evidence type="ECO:0000313" key="2">
    <source>
        <dbReference type="Proteomes" id="UP001595636"/>
    </source>
</evidence>
<proteinExistence type="predicted"/>
<name>A0ABV7TVY4_9NEIS</name>
<dbReference type="RefSeq" id="WP_390280008.1">
    <property type="nucleotide sequence ID" value="NZ_JBHRYH010000025.1"/>
</dbReference>
<organism evidence="1 2">
    <name type="scientific">Vogesella amnigena</name>
    <dbReference type="NCBI Taxonomy" id="1507449"/>
    <lineage>
        <taxon>Bacteria</taxon>
        <taxon>Pseudomonadati</taxon>
        <taxon>Pseudomonadota</taxon>
        <taxon>Betaproteobacteria</taxon>
        <taxon>Neisseriales</taxon>
        <taxon>Chromobacteriaceae</taxon>
        <taxon>Vogesella</taxon>
    </lineage>
</organism>
<dbReference type="InterPro" id="IPR010982">
    <property type="entry name" value="Lambda_DNA-bd_dom_sf"/>
</dbReference>
<dbReference type="Proteomes" id="UP001595636">
    <property type="component" value="Unassembled WGS sequence"/>
</dbReference>
<reference evidence="2" key="1">
    <citation type="journal article" date="2019" name="Int. J. Syst. Evol. Microbiol.">
        <title>The Global Catalogue of Microorganisms (GCM) 10K type strain sequencing project: providing services to taxonomists for standard genome sequencing and annotation.</title>
        <authorList>
            <consortium name="The Broad Institute Genomics Platform"/>
            <consortium name="The Broad Institute Genome Sequencing Center for Infectious Disease"/>
            <person name="Wu L."/>
            <person name="Ma J."/>
        </authorList>
    </citation>
    <scope>NUCLEOTIDE SEQUENCE [LARGE SCALE GENOMIC DNA]</scope>
    <source>
        <strain evidence="2">KCTC 42195</strain>
    </source>
</reference>
<dbReference type="Gene3D" id="1.10.10.60">
    <property type="entry name" value="Homeodomain-like"/>
    <property type="match status" value="1"/>
</dbReference>
<evidence type="ECO:0000313" key="1">
    <source>
        <dbReference type="EMBL" id="MFC3626902.1"/>
    </source>
</evidence>
<comment type="caution">
    <text evidence="1">The sequence shown here is derived from an EMBL/GenBank/DDBJ whole genome shotgun (WGS) entry which is preliminary data.</text>
</comment>